<evidence type="ECO:0000313" key="3">
    <source>
        <dbReference type="Proteomes" id="UP001276840"/>
    </source>
</evidence>
<dbReference type="Pfam" id="PF13649">
    <property type="entry name" value="Methyltransf_25"/>
    <property type="match status" value="1"/>
</dbReference>
<organism evidence="2 3">
    <name type="scientific">Mesorhizobium montanum</name>
    <dbReference type="NCBI Taxonomy" id="3072323"/>
    <lineage>
        <taxon>Bacteria</taxon>
        <taxon>Pseudomonadati</taxon>
        <taxon>Pseudomonadota</taxon>
        <taxon>Alphaproteobacteria</taxon>
        <taxon>Hyphomicrobiales</taxon>
        <taxon>Phyllobacteriaceae</taxon>
        <taxon>Mesorhizobium</taxon>
    </lineage>
</organism>
<dbReference type="Proteomes" id="UP001276840">
    <property type="component" value="Unassembled WGS sequence"/>
</dbReference>
<keyword evidence="2" id="KW-0489">Methyltransferase</keyword>
<name>A0ABU4ZUP8_9HYPH</name>
<protein>
    <submittedName>
        <fullName evidence="2">Class I SAM-dependent methyltransferase</fullName>
        <ecNumber evidence="2">2.1.-.-</ecNumber>
    </submittedName>
</protein>
<keyword evidence="2" id="KW-0808">Transferase</keyword>
<evidence type="ECO:0000313" key="2">
    <source>
        <dbReference type="EMBL" id="MDX8529144.1"/>
    </source>
</evidence>
<dbReference type="EC" id="2.1.-.-" evidence="2"/>
<dbReference type="InterPro" id="IPR041698">
    <property type="entry name" value="Methyltransf_25"/>
</dbReference>
<dbReference type="GO" id="GO:0032259">
    <property type="term" value="P:methylation"/>
    <property type="evidence" value="ECO:0007669"/>
    <property type="project" value="UniProtKB-KW"/>
</dbReference>
<proteinExistence type="predicted"/>
<comment type="caution">
    <text evidence="2">The sequence shown here is derived from an EMBL/GenBank/DDBJ whole genome shotgun (WGS) entry which is preliminary data.</text>
</comment>
<gene>
    <name evidence="2" type="ORF">RFM68_32320</name>
</gene>
<feature type="domain" description="Methyltransferase" evidence="1">
    <location>
        <begin position="52"/>
        <end position="144"/>
    </location>
</feature>
<dbReference type="SUPFAM" id="SSF53335">
    <property type="entry name" value="S-adenosyl-L-methionine-dependent methyltransferases"/>
    <property type="match status" value="1"/>
</dbReference>
<dbReference type="GO" id="GO:0008168">
    <property type="term" value="F:methyltransferase activity"/>
    <property type="evidence" value="ECO:0007669"/>
    <property type="project" value="UniProtKB-KW"/>
</dbReference>
<dbReference type="InterPro" id="IPR029063">
    <property type="entry name" value="SAM-dependent_MTases_sf"/>
</dbReference>
<dbReference type="RefSeq" id="WP_320237006.1">
    <property type="nucleotide sequence ID" value="NZ_JAVIJF010000038.1"/>
</dbReference>
<accession>A0ABU4ZUP8</accession>
<dbReference type="Gene3D" id="3.40.50.150">
    <property type="entry name" value="Vaccinia Virus protein VP39"/>
    <property type="match status" value="1"/>
</dbReference>
<dbReference type="CDD" id="cd02440">
    <property type="entry name" value="AdoMet_MTases"/>
    <property type="match status" value="1"/>
</dbReference>
<evidence type="ECO:0000259" key="1">
    <source>
        <dbReference type="Pfam" id="PF13649"/>
    </source>
</evidence>
<dbReference type="Gene3D" id="2.20.25.570">
    <property type="match status" value="1"/>
</dbReference>
<dbReference type="EMBL" id="JAVIJF010000038">
    <property type="protein sequence ID" value="MDX8529144.1"/>
    <property type="molecule type" value="Genomic_DNA"/>
</dbReference>
<reference evidence="2 3" key="1">
    <citation type="submission" date="2023-08" db="EMBL/GenBank/DDBJ databases">
        <title>Implementing the SeqCode for naming new Mesorhizobium species isolated from Vachellia karroo root nodules.</title>
        <authorList>
            <person name="Van Lill M."/>
        </authorList>
    </citation>
    <scope>NUCLEOTIDE SEQUENCE [LARGE SCALE GENOMIC DNA]</scope>
    <source>
        <strain evidence="2 3">MSK 1335</strain>
    </source>
</reference>
<keyword evidence="3" id="KW-1185">Reference proteome</keyword>
<sequence length="257" mass="29217">MKDNEQVKDAYTAYGEIWSDIYDEFAEAMNMPVENARAVSFLAPFAKDGTALELGVGNGHIALPLSETGALVHGLDNSESMLSALRAKSGGDSVRTHLGDMAEFDLGTKYDLVYCINNTFSLLVTVDQQISCFRSVVNSLKEHGRFVVHLHYPYTAEFSDVGLGRQTTTVRHIDERRLMVRFSKHDRNNQLFISQDLWIAPKATRTMPIKLRYVYPSELDLLAKFSGLELVERYGDWERRPFDNGCWQHRSVFRKIA</sequence>